<sequence length="117" mass="14008">MRPVMSANRSAPRSIIRRRRTSLLPPVAATVAMDFAMAESKRRRRVELSRIHIRCLQELDEIRNYSIQYAMAPYNVHNEQHRKSLRTHNRRYCWDSFLKRKLNLSLISHKMFTLQTL</sequence>
<protein>
    <submittedName>
        <fullName evidence="1">Sodium channel protein type 1 subunit alpha</fullName>
    </submittedName>
</protein>
<organism evidence="1 2">
    <name type="scientific">Striga asiatica</name>
    <name type="common">Asiatic witchweed</name>
    <name type="synonym">Buchnera asiatica</name>
    <dbReference type="NCBI Taxonomy" id="4170"/>
    <lineage>
        <taxon>Eukaryota</taxon>
        <taxon>Viridiplantae</taxon>
        <taxon>Streptophyta</taxon>
        <taxon>Embryophyta</taxon>
        <taxon>Tracheophyta</taxon>
        <taxon>Spermatophyta</taxon>
        <taxon>Magnoliopsida</taxon>
        <taxon>eudicotyledons</taxon>
        <taxon>Gunneridae</taxon>
        <taxon>Pentapetalae</taxon>
        <taxon>asterids</taxon>
        <taxon>lamiids</taxon>
        <taxon>Lamiales</taxon>
        <taxon>Orobanchaceae</taxon>
        <taxon>Buchnereae</taxon>
        <taxon>Striga</taxon>
    </lineage>
</organism>
<gene>
    <name evidence="1" type="ORF">STAS_08587</name>
</gene>
<comment type="caution">
    <text evidence="1">The sequence shown here is derived from an EMBL/GenBank/DDBJ whole genome shotgun (WGS) entry which is preliminary data.</text>
</comment>
<keyword evidence="1" id="KW-0813">Transport</keyword>
<dbReference type="AlphaFoldDB" id="A0A5A7PI24"/>
<keyword evidence="1" id="KW-0406">Ion transport</keyword>
<name>A0A5A7PI24_STRAF</name>
<keyword evidence="2" id="KW-1185">Reference proteome</keyword>
<reference evidence="2" key="1">
    <citation type="journal article" date="2019" name="Curr. Biol.">
        <title>Genome Sequence of Striga asiatica Provides Insight into the Evolution of Plant Parasitism.</title>
        <authorList>
            <person name="Yoshida S."/>
            <person name="Kim S."/>
            <person name="Wafula E.K."/>
            <person name="Tanskanen J."/>
            <person name="Kim Y.M."/>
            <person name="Honaas L."/>
            <person name="Yang Z."/>
            <person name="Spallek T."/>
            <person name="Conn C.E."/>
            <person name="Ichihashi Y."/>
            <person name="Cheong K."/>
            <person name="Cui S."/>
            <person name="Der J.P."/>
            <person name="Gundlach H."/>
            <person name="Jiao Y."/>
            <person name="Hori C."/>
            <person name="Ishida J.K."/>
            <person name="Kasahara H."/>
            <person name="Kiba T."/>
            <person name="Kim M.S."/>
            <person name="Koo N."/>
            <person name="Laohavisit A."/>
            <person name="Lee Y.H."/>
            <person name="Lumba S."/>
            <person name="McCourt P."/>
            <person name="Mortimer J.C."/>
            <person name="Mutuku J.M."/>
            <person name="Nomura T."/>
            <person name="Sasaki-Sekimoto Y."/>
            <person name="Seto Y."/>
            <person name="Wang Y."/>
            <person name="Wakatake T."/>
            <person name="Sakakibara H."/>
            <person name="Demura T."/>
            <person name="Yamaguchi S."/>
            <person name="Yoneyama K."/>
            <person name="Manabe R.I."/>
            <person name="Nelson D.C."/>
            <person name="Schulman A.H."/>
            <person name="Timko M.P."/>
            <person name="dePamphilis C.W."/>
            <person name="Choi D."/>
            <person name="Shirasu K."/>
        </authorList>
    </citation>
    <scope>NUCLEOTIDE SEQUENCE [LARGE SCALE GENOMIC DNA]</scope>
    <source>
        <strain evidence="2">cv. UVA1</strain>
    </source>
</reference>
<evidence type="ECO:0000313" key="1">
    <source>
        <dbReference type="EMBL" id="GER32513.1"/>
    </source>
</evidence>
<dbReference type="GO" id="GO:0034220">
    <property type="term" value="P:monoatomic ion transmembrane transport"/>
    <property type="evidence" value="ECO:0007669"/>
    <property type="project" value="UniProtKB-KW"/>
</dbReference>
<proteinExistence type="predicted"/>
<accession>A0A5A7PI24</accession>
<keyword evidence="1" id="KW-0407">Ion channel</keyword>
<dbReference type="EMBL" id="BKCP01004616">
    <property type="protein sequence ID" value="GER32513.1"/>
    <property type="molecule type" value="Genomic_DNA"/>
</dbReference>
<dbReference type="Proteomes" id="UP000325081">
    <property type="component" value="Unassembled WGS sequence"/>
</dbReference>
<evidence type="ECO:0000313" key="2">
    <source>
        <dbReference type="Proteomes" id="UP000325081"/>
    </source>
</evidence>